<evidence type="ECO:0000313" key="2">
    <source>
        <dbReference type="Proteomes" id="UP000027442"/>
    </source>
</evidence>
<gene>
    <name evidence="1" type="ORF">HMPREF1991_00244</name>
</gene>
<dbReference type="RefSeq" id="WP_018966418.1">
    <property type="nucleotide sequence ID" value="NZ_KB899210.1"/>
</dbReference>
<dbReference type="AlphaFoldDB" id="A0A069QLY3"/>
<dbReference type="HOGENOM" id="CLU_039834_4_1_10"/>
<keyword evidence="2" id="KW-1185">Reference proteome</keyword>
<dbReference type="Proteomes" id="UP000027442">
    <property type="component" value="Unassembled WGS sequence"/>
</dbReference>
<dbReference type="EMBL" id="JNGW01000013">
    <property type="protein sequence ID" value="KDR53637.1"/>
    <property type="molecule type" value="Genomic_DNA"/>
</dbReference>
<proteinExistence type="predicted"/>
<dbReference type="SUPFAM" id="SSF53474">
    <property type="entry name" value="alpha/beta-Hydrolases"/>
    <property type="match status" value="1"/>
</dbReference>
<evidence type="ECO:0000313" key="1">
    <source>
        <dbReference type="EMBL" id="KDR53637.1"/>
    </source>
</evidence>
<reference evidence="1 2" key="1">
    <citation type="submission" date="2013-08" db="EMBL/GenBank/DDBJ databases">
        <authorList>
            <person name="Weinstock G."/>
            <person name="Sodergren E."/>
            <person name="Wylie T."/>
            <person name="Fulton L."/>
            <person name="Fulton R."/>
            <person name="Fronick C."/>
            <person name="O'Laughlin M."/>
            <person name="Godfrey J."/>
            <person name="Miner T."/>
            <person name="Herter B."/>
            <person name="Appelbaum E."/>
            <person name="Cordes M."/>
            <person name="Lek S."/>
            <person name="Wollam A."/>
            <person name="Pepin K.H."/>
            <person name="Palsikar V.B."/>
            <person name="Mitreva M."/>
            <person name="Wilson R.K."/>
        </authorList>
    </citation>
    <scope>NUCLEOTIDE SEQUENCE [LARGE SCALE GENOMIC DNA]</scope>
    <source>
        <strain evidence="1 2">ATCC 15930</strain>
    </source>
</reference>
<dbReference type="Pfam" id="PF00756">
    <property type="entry name" value="Esterase"/>
    <property type="match status" value="1"/>
</dbReference>
<organism evidence="1 2">
    <name type="scientific">Hoylesella loescheii DSM 19665 = JCM 12249 = ATCC 15930</name>
    <dbReference type="NCBI Taxonomy" id="1122985"/>
    <lineage>
        <taxon>Bacteria</taxon>
        <taxon>Pseudomonadati</taxon>
        <taxon>Bacteroidota</taxon>
        <taxon>Bacteroidia</taxon>
        <taxon>Bacteroidales</taxon>
        <taxon>Prevotellaceae</taxon>
        <taxon>Hoylesella</taxon>
    </lineage>
</organism>
<sequence length="225" mass="25524">MMNQQNFRILGDHDADYCLIQAIDQHDEQLLEKEFEAIRERCKDKKVLLAAFLIDDWLHDLSPWKAPAAFGKTDFGEGANDTLNFVLNTFVPYLTANVLTKPSKAHFVIGGYSLAALFALWAITQTNRFEACAAASPSVWFPNWMAYASTCHFQANTIYLSLGNKESKSKNPLLAHVGENMESFTRLLKDKKMFFEWNEGGHFVQSDVRTAKAFAWCIEQLSNAQ</sequence>
<dbReference type="Gene3D" id="3.40.50.1820">
    <property type="entry name" value="alpha/beta hydrolase"/>
    <property type="match status" value="1"/>
</dbReference>
<dbReference type="InterPro" id="IPR000801">
    <property type="entry name" value="Esterase-like"/>
</dbReference>
<comment type="caution">
    <text evidence="1">The sequence shown here is derived from an EMBL/GenBank/DDBJ whole genome shotgun (WGS) entry which is preliminary data.</text>
</comment>
<dbReference type="InterPro" id="IPR029058">
    <property type="entry name" value="AB_hydrolase_fold"/>
</dbReference>
<evidence type="ECO:0008006" key="3">
    <source>
        <dbReference type="Google" id="ProtNLM"/>
    </source>
</evidence>
<name>A0A069QLY3_HOYLO</name>
<dbReference type="PATRIC" id="fig|1122985.7.peg.255"/>
<accession>A0A069QLY3</accession>
<dbReference type="eggNOG" id="COG2819">
    <property type="taxonomic scope" value="Bacteria"/>
</dbReference>
<protein>
    <recommendedName>
        <fullName evidence="3">Esterase</fullName>
    </recommendedName>
</protein>